<dbReference type="GO" id="GO:0003824">
    <property type="term" value="F:catalytic activity"/>
    <property type="evidence" value="ECO:0007669"/>
    <property type="project" value="InterPro"/>
</dbReference>
<keyword evidence="1" id="KW-0479">Metal-binding</keyword>
<comment type="caution">
    <text evidence="4">The sequence shown here is derived from an EMBL/GenBank/DDBJ whole genome shotgun (WGS) entry which is preliminary data.</text>
</comment>
<feature type="non-terminal residue" evidence="4">
    <location>
        <position position="297"/>
    </location>
</feature>
<dbReference type="PANTHER" id="PTHR43432">
    <property type="entry name" value="SLR0285 PROTEIN"/>
    <property type="match status" value="1"/>
</dbReference>
<dbReference type="AlphaFoldDB" id="X1BRP5"/>
<gene>
    <name evidence="4" type="ORF">S01H4_34685</name>
</gene>
<evidence type="ECO:0000313" key="4">
    <source>
        <dbReference type="EMBL" id="GAG74831.1"/>
    </source>
</evidence>
<evidence type="ECO:0008006" key="5">
    <source>
        <dbReference type="Google" id="ProtNLM"/>
    </source>
</evidence>
<keyword evidence="3" id="KW-0411">Iron-sulfur</keyword>
<dbReference type="EMBL" id="BART01018369">
    <property type="protein sequence ID" value="GAG74831.1"/>
    <property type="molecule type" value="Genomic_DNA"/>
</dbReference>
<keyword evidence="2" id="KW-0408">Iron</keyword>
<name>X1BRP5_9ZZZZ</name>
<evidence type="ECO:0000256" key="3">
    <source>
        <dbReference type="ARBA" id="ARBA00023014"/>
    </source>
</evidence>
<dbReference type="GO" id="GO:0051536">
    <property type="term" value="F:iron-sulfur cluster binding"/>
    <property type="evidence" value="ECO:0007669"/>
    <property type="project" value="UniProtKB-KW"/>
</dbReference>
<dbReference type="SFLD" id="SFLDS00029">
    <property type="entry name" value="Radical_SAM"/>
    <property type="match status" value="1"/>
</dbReference>
<feature type="non-terminal residue" evidence="4">
    <location>
        <position position="1"/>
    </location>
</feature>
<organism evidence="4">
    <name type="scientific">marine sediment metagenome</name>
    <dbReference type="NCBI Taxonomy" id="412755"/>
    <lineage>
        <taxon>unclassified sequences</taxon>
        <taxon>metagenomes</taxon>
        <taxon>ecological metagenomes</taxon>
    </lineage>
</organism>
<dbReference type="SFLD" id="SFLDG01084">
    <property type="entry name" value="Uncharacterised_Radical_SAM_Su"/>
    <property type="match status" value="1"/>
</dbReference>
<dbReference type="InterPro" id="IPR007197">
    <property type="entry name" value="rSAM"/>
</dbReference>
<dbReference type="Gene3D" id="3.80.30.30">
    <property type="match status" value="1"/>
</dbReference>
<evidence type="ECO:0000256" key="2">
    <source>
        <dbReference type="ARBA" id="ARBA00023004"/>
    </source>
</evidence>
<protein>
    <recommendedName>
        <fullName evidence="5">Radical SAM core domain-containing protein</fullName>
    </recommendedName>
</protein>
<accession>X1BRP5</accession>
<evidence type="ECO:0000256" key="1">
    <source>
        <dbReference type="ARBA" id="ARBA00022723"/>
    </source>
</evidence>
<dbReference type="InterPro" id="IPR040086">
    <property type="entry name" value="MJ0683-like"/>
</dbReference>
<sequence>VLGVTRPRVVKWFCPFADQQEFPSGHRYCINVYAGCSHGCKYCYAQSYEPNQAKCKDNFKKKLLKDLAEIEEFNLPAAPLHLSNSTDAFQPLEIQQRLALYTLQQLQQYRRYFTSITILTKNPAVLVEPEYLKALKSLGTLPADHRRKDLFNSKAIPALRVEISLAFWDEDIAKFYDPGAPAVAQRAAAIKTLRQNNISVVLRIDPLLPRNPLPSGKLLADFQLPDAQSLSALEELVKFAAELKILHIVYSVAKIVVPRYKPIPEAIQQLKGVYEYITKPNKLIFRGGSWRLPETIS</sequence>
<reference evidence="4" key="1">
    <citation type="journal article" date="2014" name="Front. Microbiol.">
        <title>High frequency of phylogenetically diverse reductive dehalogenase-homologous genes in deep subseafloor sedimentary metagenomes.</title>
        <authorList>
            <person name="Kawai M."/>
            <person name="Futagami T."/>
            <person name="Toyoda A."/>
            <person name="Takaki Y."/>
            <person name="Nishi S."/>
            <person name="Hori S."/>
            <person name="Arai W."/>
            <person name="Tsubouchi T."/>
            <person name="Morono Y."/>
            <person name="Uchiyama I."/>
            <person name="Ito T."/>
            <person name="Fujiyama A."/>
            <person name="Inagaki F."/>
            <person name="Takami H."/>
        </authorList>
    </citation>
    <scope>NUCLEOTIDE SEQUENCE</scope>
    <source>
        <strain evidence="4">Expedition CK06-06</strain>
    </source>
</reference>
<dbReference type="GO" id="GO:0046872">
    <property type="term" value="F:metal ion binding"/>
    <property type="evidence" value="ECO:0007669"/>
    <property type="project" value="UniProtKB-KW"/>
</dbReference>
<dbReference type="PANTHER" id="PTHR43432:SF3">
    <property type="entry name" value="SLR0285 PROTEIN"/>
    <property type="match status" value="1"/>
</dbReference>
<proteinExistence type="predicted"/>